<dbReference type="OrthoDB" id="1493324at2"/>
<evidence type="ECO:0000313" key="6">
    <source>
        <dbReference type="EMBL" id="PQB06094.1"/>
    </source>
</evidence>
<sequence length="122" mass="13516">MDVLLIVLKFIVSISILNVWLFRFKKPTPWRGGDAKNLLDEFDAYGLSNGVAYAVGIIKVGLAILLLSSIYWEQLTWFAAGGIIVTMAGAIAMHVKIHDPIKKSLPAFIFLTLCVIIVFLTH</sequence>
<name>A0A2S7KTX4_9FLAO</name>
<dbReference type="RefSeq" id="WP_104813808.1">
    <property type="nucleotide sequence ID" value="NZ_MQUB01000001.1"/>
</dbReference>
<dbReference type="Pfam" id="PF13564">
    <property type="entry name" value="DoxX_2"/>
    <property type="match status" value="1"/>
</dbReference>
<evidence type="ECO:0000256" key="4">
    <source>
        <dbReference type="ARBA" id="ARBA00023136"/>
    </source>
</evidence>
<keyword evidence="4 5" id="KW-0472">Membrane</keyword>
<dbReference type="Proteomes" id="UP000239800">
    <property type="component" value="Unassembled WGS sequence"/>
</dbReference>
<feature type="transmembrane region" description="Helical" evidence="5">
    <location>
        <begin position="45"/>
        <end position="71"/>
    </location>
</feature>
<keyword evidence="2 5" id="KW-0812">Transmembrane</keyword>
<feature type="transmembrane region" description="Helical" evidence="5">
    <location>
        <begin position="104"/>
        <end position="121"/>
    </location>
</feature>
<comment type="subcellular location">
    <subcellularLocation>
        <location evidence="1">Membrane</location>
        <topology evidence="1">Multi-pass membrane protein</topology>
    </subcellularLocation>
</comment>
<accession>A0A2S7KTX4</accession>
<feature type="transmembrane region" description="Helical" evidence="5">
    <location>
        <begin position="77"/>
        <end position="97"/>
    </location>
</feature>
<proteinExistence type="predicted"/>
<dbReference type="InterPro" id="IPR032808">
    <property type="entry name" value="DoxX"/>
</dbReference>
<dbReference type="AlphaFoldDB" id="A0A2S7KTX4"/>
<evidence type="ECO:0000256" key="1">
    <source>
        <dbReference type="ARBA" id="ARBA00004141"/>
    </source>
</evidence>
<evidence type="ECO:0000256" key="5">
    <source>
        <dbReference type="SAM" id="Phobius"/>
    </source>
</evidence>
<evidence type="ECO:0008006" key="8">
    <source>
        <dbReference type="Google" id="ProtNLM"/>
    </source>
</evidence>
<feature type="transmembrane region" description="Helical" evidence="5">
    <location>
        <begin position="6"/>
        <end position="24"/>
    </location>
</feature>
<evidence type="ECO:0000313" key="7">
    <source>
        <dbReference type="Proteomes" id="UP000239800"/>
    </source>
</evidence>
<dbReference type="GO" id="GO:0016020">
    <property type="term" value="C:membrane"/>
    <property type="evidence" value="ECO:0007669"/>
    <property type="project" value="UniProtKB-SubCell"/>
</dbReference>
<evidence type="ECO:0000256" key="2">
    <source>
        <dbReference type="ARBA" id="ARBA00022692"/>
    </source>
</evidence>
<evidence type="ECO:0000256" key="3">
    <source>
        <dbReference type="ARBA" id="ARBA00022989"/>
    </source>
</evidence>
<protein>
    <recommendedName>
        <fullName evidence="8">DoxX family protein</fullName>
    </recommendedName>
</protein>
<comment type="caution">
    <text evidence="6">The sequence shown here is derived from an EMBL/GenBank/DDBJ whole genome shotgun (WGS) entry which is preliminary data.</text>
</comment>
<gene>
    <name evidence="6" type="ORF">BST85_13835</name>
</gene>
<dbReference type="EMBL" id="MQUB01000001">
    <property type="protein sequence ID" value="PQB06094.1"/>
    <property type="molecule type" value="Genomic_DNA"/>
</dbReference>
<keyword evidence="3 5" id="KW-1133">Transmembrane helix</keyword>
<organism evidence="6 7">
    <name type="scientific">Aureitalea marina</name>
    <dbReference type="NCBI Taxonomy" id="930804"/>
    <lineage>
        <taxon>Bacteria</taxon>
        <taxon>Pseudomonadati</taxon>
        <taxon>Bacteroidota</taxon>
        <taxon>Flavobacteriia</taxon>
        <taxon>Flavobacteriales</taxon>
        <taxon>Flavobacteriaceae</taxon>
        <taxon>Aureitalea</taxon>
    </lineage>
</organism>
<reference evidence="6 7" key="1">
    <citation type="submission" date="2016-11" db="EMBL/GenBank/DDBJ databases">
        <title>Trade-off between light-utilization and light-protection in marine flavobacteria.</title>
        <authorList>
            <person name="Kumagai Y."/>
        </authorList>
    </citation>
    <scope>NUCLEOTIDE SEQUENCE [LARGE SCALE GENOMIC DNA]</scope>
    <source>
        <strain evidence="6 7">NBRC 107741</strain>
    </source>
</reference>
<keyword evidence="7" id="KW-1185">Reference proteome</keyword>